<dbReference type="EMBL" id="KZ084086">
    <property type="protein sequence ID" value="OSD08736.1"/>
    <property type="molecule type" value="Genomic_DNA"/>
</dbReference>
<comment type="catalytic activity">
    <reaction evidence="1">
        <text>[E2 ubiquitin-conjugating enzyme]-S-ubiquitinyl-L-cysteine + [acceptor protein]-L-lysine = [E2 ubiquitin-conjugating enzyme]-L-cysteine + [acceptor protein]-N(6)-ubiquitinyl-L-lysine.</text>
        <dbReference type="EC" id="2.3.2.31"/>
    </reaction>
</comment>
<reference evidence="10 11" key="1">
    <citation type="journal article" date="2015" name="Biotechnol. Biofuels">
        <title>Enhanced degradation of softwood versus hardwood by the white-rot fungus Pycnoporus coccineus.</title>
        <authorList>
            <person name="Couturier M."/>
            <person name="Navarro D."/>
            <person name="Chevret D."/>
            <person name="Henrissat B."/>
            <person name="Piumi F."/>
            <person name="Ruiz-Duenas F.J."/>
            <person name="Martinez A.T."/>
            <person name="Grigoriev I.V."/>
            <person name="Riley R."/>
            <person name="Lipzen A."/>
            <person name="Berrin J.G."/>
            <person name="Master E.R."/>
            <person name="Rosso M.N."/>
        </authorList>
    </citation>
    <scope>NUCLEOTIDE SEQUENCE [LARGE SCALE GENOMIC DNA]</scope>
    <source>
        <strain evidence="10 11">BRFM310</strain>
    </source>
</reference>
<evidence type="ECO:0000313" key="10">
    <source>
        <dbReference type="EMBL" id="OSD08736.1"/>
    </source>
</evidence>
<evidence type="ECO:0000256" key="5">
    <source>
        <dbReference type="ARBA" id="ARBA00022737"/>
    </source>
</evidence>
<keyword evidence="3" id="KW-0808">Transferase</keyword>
<dbReference type="OrthoDB" id="9977870at2759"/>
<accession>A0A1Y2J5U7</accession>
<dbReference type="GO" id="GO:0016567">
    <property type="term" value="P:protein ubiquitination"/>
    <property type="evidence" value="ECO:0007669"/>
    <property type="project" value="InterPro"/>
</dbReference>
<dbReference type="Pfam" id="PF01485">
    <property type="entry name" value="IBR"/>
    <property type="match status" value="2"/>
</dbReference>
<dbReference type="SMART" id="SM00647">
    <property type="entry name" value="IBR"/>
    <property type="match status" value="2"/>
</dbReference>
<dbReference type="PANTHER" id="PTHR11685">
    <property type="entry name" value="RBR FAMILY RING FINGER AND IBR DOMAIN-CONTAINING"/>
    <property type="match status" value="1"/>
</dbReference>
<proteinExistence type="predicted"/>
<dbReference type="InterPro" id="IPR031127">
    <property type="entry name" value="E3_UB_ligase_RBR"/>
</dbReference>
<dbReference type="InterPro" id="IPR044066">
    <property type="entry name" value="TRIAD_supradom"/>
</dbReference>
<keyword evidence="8" id="KW-0862">Zinc</keyword>
<keyword evidence="11" id="KW-1185">Reference proteome</keyword>
<dbReference type="InterPro" id="IPR002867">
    <property type="entry name" value="IBR_dom"/>
</dbReference>
<dbReference type="Gene3D" id="1.20.120.1750">
    <property type="match status" value="1"/>
</dbReference>
<dbReference type="CDD" id="cd22582">
    <property type="entry name" value="BRcat_RBR_unk"/>
    <property type="match status" value="1"/>
</dbReference>
<evidence type="ECO:0000256" key="3">
    <source>
        <dbReference type="ARBA" id="ARBA00022679"/>
    </source>
</evidence>
<dbReference type="PROSITE" id="PS51873">
    <property type="entry name" value="TRIAD"/>
    <property type="match status" value="1"/>
</dbReference>
<dbReference type="CDD" id="cd22584">
    <property type="entry name" value="Rcat_RBR_unk"/>
    <property type="match status" value="1"/>
</dbReference>
<dbReference type="GO" id="GO:0061630">
    <property type="term" value="F:ubiquitin protein ligase activity"/>
    <property type="evidence" value="ECO:0007669"/>
    <property type="project" value="UniProtKB-EC"/>
</dbReference>
<dbReference type="Proteomes" id="UP000193067">
    <property type="component" value="Unassembled WGS sequence"/>
</dbReference>
<evidence type="ECO:0000256" key="8">
    <source>
        <dbReference type="ARBA" id="ARBA00022833"/>
    </source>
</evidence>
<evidence type="ECO:0000256" key="6">
    <source>
        <dbReference type="ARBA" id="ARBA00022771"/>
    </source>
</evidence>
<dbReference type="EC" id="2.3.2.31" evidence="2"/>
<dbReference type="SUPFAM" id="SSF57850">
    <property type="entry name" value="RING/U-box"/>
    <property type="match status" value="3"/>
</dbReference>
<gene>
    <name evidence="10" type="ORF">PYCCODRAFT_1455722</name>
</gene>
<evidence type="ECO:0000256" key="4">
    <source>
        <dbReference type="ARBA" id="ARBA00022723"/>
    </source>
</evidence>
<sequence>MLQVAQNQDLLTEQLIARLLEDDLQDMENARAAEALQLSETFRVSALAAGRFPKNVQAVKTDPSDEDLAMEVLAAEIIASKDALIAQELQHAEESDLTASRQYAQKLAAAERKCALDAEFAKRLQDAFDDGNDDLNMDAESVLGQHTIEDIMASDLNDKGKGKGKGKGNVSVKMEVDHHAPPPSYMETIKREDSCSTLYPICGICMEPFQVTHSPVAAARSANSSSRLQFGTRLPCPRSHAYCISCLNGYIHSKLDPDGTGMVNQTAVIFPIRCPECSIAEWPEGIPDEVAGRVLSEKGMVLWHSQKLLDSGPRHYCPNPRCSALVQIDEESEDPQAVCPACSSLICVPCRVLWHTDLNCEEYQALPLDDRSPEDQDALRLIKAENWRRCPNCSFIVELTHGCNHITCRCKTEFCFKCGSLWDVRNKQCSREPSCELWDETMLLEERERERERAGAYRGIQPVAPPARHAAPARPVAPRRRGQSLDWMDDPDILCMRHWVTRDMISSLTCVYCDAKLNSLADLRYHLAHVRRHAVYACCGRFFKREEDFDRHVESEPVRFGFHLHTFQRD</sequence>
<keyword evidence="7" id="KW-0833">Ubl conjugation pathway</keyword>
<dbReference type="STRING" id="1353009.A0A1Y2J5U7"/>
<dbReference type="GO" id="GO:0008270">
    <property type="term" value="F:zinc ion binding"/>
    <property type="evidence" value="ECO:0007669"/>
    <property type="project" value="UniProtKB-KW"/>
</dbReference>
<evidence type="ECO:0000259" key="9">
    <source>
        <dbReference type="PROSITE" id="PS51873"/>
    </source>
</evidence>
<name>A0A1Y2J5U7_TRAC3</name>
<evidence type="ECO:0000313" key="11">
    <source>
        <dbReference type="Proteomes" id="UP000193067"/>
    </source>
</evidence>
<keyword evidence="5" id="KW-0677">Repeat</keyword>
<organism evidence="10 11">
    <name type="scientific">Trametes coccinea (strain BRFM310)</name>
    <name type="common">Pycnoporus coccineus</name>
    <dbReference type="NCBI Taxonomy" id="1353009"/>
    <lineage>
        <taxon>Eukaryota</taxon>
        <taxon>Fungi</taxon>
        <taxon>Dikarya</taxon>
        <taxon>Basidiomycota</taxon>
        <taxon>Agaricomycotina</taxon>
        <taxon>Agaricomycetes</taxon>
        <taxon>Polyporales</taxon>
        <taxon>Polyporaceae</taxon>
        <taxon>Trametes</taxon>
    </lineage>
</organism>
<evidence type="ECO:0000256" key="7">
    <source>
        <dbReference type="ARBA" id="ARBA00022786"/>
    </source>
</evidence>
<protein>
    <recommendedName>
        <fullName evidence="2">RBR-type E3 ubiquitin transferase</fullName>
        <ecNumber evidence="2">2.3.2.31</ecNumber>
    </recommendedName>
</protein>
<evidence type="ECO:0000256" key="1">
    <source>
        <dbReference type="ARBA" id="ARBA00001798"/>
    </source>
</evidence>
<dbReference type="AlphaFoldDB" id="A0A1Y2J5U7"/>
<keyword evidence="6" id="KW-0863">Zinc-finger</keyword>
<keyword evidence="4" id="KW-0479">Metal-binding</keyword>
<evidence type="ECO:0000256" key="2">
    <source>
        <dbReference type="ARBA" id="ARBA00012251"/>
    </source>
</evidence>
<feature type="domain" description="RING-type" evidence="9">
    <location>
        <begin position="198"/>
        <end position="439"/>
    </location>
</feature>